<accession>A0A248JU55</accession>
<dbReference type="EMBL" id="CP022111">
    <property type="protein sequence ID" value="ASG22056.1"/>
    <property type="molecule type" value="Genomic_DNA"/>
</dbReference>
<dbReference type="Gene3D" id="3.40.50.1820">
    <property type="entry name" value="alpha/beta hydrolase"/>
    <property type="match status" value="1"/>
</dbReference>
<dbReference type="AlphaFoldDB" id="A0A248JU55"/>
<dbReference type="RefSeq" id="WP_088872691.1">
    <property type="nucleotide sequence ID" value="NZ_CP022111.1"/>
</dbReference>
<organism evidence="1 2">
    <name type="scientific">Nitrospirillum viridazoti CBAmc</name>
    <dbReference type="NCBI Taxonomy" id="1441467"/>
    <lineage>
        <taxon>Bacteria</taxon>
        <taxon>Pseudomonadati</taxon>
        <taxon>Pseudomonadota</taxon>
        <taxon>Alphaproteobacteria</taxon>
        <taxon>Rhodospirillales</taxon>
        <taxon>Azospirillaceae</taxon>
        <taxon>Nitrospirillum</taxon>
        <taxon>Nitrospirillum viridazoti</taxon>
    </lineage>
</organism>
<evidence type="ECO:0000313" key="1">
    <source>
        <dbReference type="EMBL" id="ASG22056.1"/>
    </source>
</evidence>
<evidence type="ECO:0008006" key="3">
    <source>
        <dbReference type="Google" id="ProtNLM"/>
    </source>
</evidence>
<keyword evidence="2" id="KW-1185">Reference proteome</keyword>
<sequence>MATTYDAWQTTFFFNNIANDASGQDVTVDLDKSLPKSAALQAGATAAAAQLTAILTAGVDKAIKAAGSQLGADDWTVVWGPQVLCIDPVALSVRWEASPPTARFNAANALFVVYSPTLARYVVAIAATNFKSFYDWLKEDFAVATVVAWEGALQMWNGGTNDTQPSDQIPCISMATYTGITNLLGIVDTQITQQTLVTFLKGLTPPSGTTLTFTGHSLAGALSPTLAMACFDPTAGLLQGSSWTAGDAMIYATAGATPGNAPFAALVNGTAWAGSDQTGSQPWQIWNHDMYNNVDVVPHAWGSAMLDAIPGYYGTYYGPLTTDLITHLISHARAYAKKGEAVAGPYTPINNQALNPEGQSAAFDEFVSSYKVSEGGGEVIEYLTPAQAAAVSPPPTDKTQVSWTEQVLFQHTTAYGQLILQNPPQPVKSAS</sequence>
<reference evidence="1 2" key="1">
    <citation type="submission" date="2017-06" db="EMBL/GenBank/DDBJ databases">
        <title>Complete genome sequence of Nitrospirillum amazonense strain CBAmC, an endophytic nitrogen-fixing and plant growth-promoting bacterium, isolated from sugarcane.</title>
        <authorList>
            <person name="Schwab S."/>
            <person name="dos Santos Teixeira K.R."/>
            <person name="Simoes Araujo J.L."/>
            <person name="Soares Vidal M."/>
            <person name="Borges de Freitas H.R."/>
            <person name="Rivello Crivelaro A.L."/>
            <person name="Bueno de Camargo Nunes A."/>
            <person name="dos Santos C.M."/>
            <person name="Palmeira da Silva Rosa D."/>
            <person name="da Silva Padilha D."/>
            <person name="da Silva E."/>
            <person name="Araujo Terra L."/>
            <person name="Soares Mendes V."/>
            <person name="Farinelli L."/>
            <person name="Magalhaes Cruz L."/>
            <person name="Baldani J.I."/>
        </authorList>
    </citation>
    <scope>NUCLEOTIDE SEQUENCE [LARGE SCALE GENOMIC DNA]</scope>
    <source>
        <strain evidence="1 2">CBAmC</strain>
    </source>
</reference>
<name>A0A248JU55_9PROT</name>
<proteinExistence type="predicted"/>
<protein>
    <recommendedName>
        <fullName evidence="3">Fungal lipase-like domain-containing protein</fullName>
    </recommendedName>
</protein>
<dbReference type="SUPFAM" id="SSF53474">
    <property type="entry name" value="alpha/beta-Hydrolases"/>
    <property type="match status" value="1"/>
</dbReference>
<dbReference type="KEGG" id="nao:Y958_13775"/>
<dbReference type="InterPro" id="IPR029058">
    <property type="entry name" value="AB_hydrolase_fold"/>
</dbReference>
<evidence type="ECO:0000313" key="2">
    <source>
        <dbReference type="Proteomes" id="UP000197153"/>
    </source>
</evidence>
<gene>
    <name evidence="1" type="ORF">Y958_13775</name>
</gene>
<dbReference type="Proteomes" id="UP000197153">
    <property type="component" value="Chromosome 2"/>
</dbReference>